<name>A0A835T7L3_9CHLO</name>
<evidence type="ECO:0000259" key="2">
    <source>
        <dbReference type="PROSITE" id="PS50948"/>
    </source>
</evidence>
<dbReference type="AlphaFoldDB" id="A0A835T7L3"/>
<dbReference type="OrthoDB" id="536811at2759"/>
<dbReference type="PANTHER" id="PTHR48148">
    <property type="entry name" value="KERATINOCYTE PROLINE-RICH PROTEIN"/>
    <property type="match status" value="1"/>
</dbReference>
<evidence type="ECO:0000313" key="3">
    <source>
        <dbReference type="EMBL" id="KAG2437748.1"/>
    </source>
</evidence>
<dbReference type="PANTHER" id="PTHR48148:SF2">
    <property type="entry name" value="PA14 DOMAIN-CONTAINING PROTEIN"/>
    <property type="match status" value="1"/>
</dbReference>
<feature type="compositionally biased region" description="Pro residues" evidence="1">
    <location>
        <begin position="480"/>
        <end position="494"/>
    </location>
</feature>
<reference evidence="3" key="1">
    <citation type="journal article" date="2020" name="bioRxiv">
        <title>Comparative genomics of Chlamydomonas.</title>
        <authorList>
            <person name="Craig R.J."/>
            <person name="Hasan A.R."/>
            <person name="Ness R.W."/>
            <person name="Keightley P.D."/>
        </authorList>
    </citation>
    <scope>NUCLEOTIDE SEQUENCE</scope>
    <source>
        <strain evidence="3">CCAP 11/173</strain>
    </source>
</reference>
<dbReference type="EMBL" id="JAEHOD010000045">
    <property type="protein sequence ID" value="KAG2437748.1"/>
    <property type="molecule type" value="Genomic_DNA"/>
</dbReference>
<protein>
    <recommendedName>
        <fullName evidence="2">Apple domain-containing protein</fullName>
    </recommendedName>
</protein>
<dbReference type="Pfam" id="PF00024">
    <property type="entry name" value="PAN_1"/>
    <property type="match status" value="1"/>
</dbReference>
<dbReference type="Pfam" id="PF05548">
    <property type="entry name" value="Peptidase_M11"/>
    <property type="match status" value="1"/>
</dbReference>
<feature type="domain" description="Apple" evidence="2">
    <location>
        <begin position="546"/>
        <end position="616"/>
    </location>
</feature>
<organism evidence="3 4">
    <name type="scientific">Chlamydomonas schloesseri</name>
    <dbReference type="NCBI Taxonomy" id="2026947"/>
    <lineage>
        <taxon>Eukaryota</taxon>
        <taxon>Viridiplantae</taxon>
        <taxon>Chlorophyta</taxon>
        <taxon>core chlorophytes</taxon>
        <taxon>Chlorophyceae</taxon>
        <taxon>CS clade</taxon>
        <taxon>Chlamydomonadales</taxon>
        <taxon>Chlamydomonadaceae</taxon>
        <taxon>Chlamydomonas</taxon>
    </lineage>
</organism>
<dbReference type="Gene3D" id="3.50.4.10">
    <property type="entry name" value="Hepatocyte Growth Factor"/>
    <property type="match status" value="1"/>
</dbReference>
<gene>
    <name evidence="3" type="ORF">HYH02_011124</name>
</gene>
<keyword evidence="4" id="KW-1185">Reference proteome</keyword>
<evidence type="ECO:0000313" key="4">
    <source>
        <dbReference type="Proteomes" id="UP000613740"/>
    </source>
</evidence>
<comment type="caution">
    <text evidence="3">The sequence shown here is derived from an EMBL/GenBank/DDBJ whole genome shotgun (WGS) entry which is preliminary data.</text>
</comment>
<dbReference type="Proteomes" id="UP000613740">
    <property type="component" value="Unassembled WGS sequence"/>
</dbReference>
<feature type="region of interest" description="Disordered" evidence="1">
    <location>
        <begin position="405"/>
        <end position="518"/>
    </location>
</feature>
<dbReference type="InterPro" id="IPR003609">
    <property type="entry name" value="Pan_app"/>
</dbReference>
<dbReference type="InterPro" id="IPR008752">
    <property type="entry name" value="Peptidase_M11"/>
</dbReference>
<feature type="compositionally biased region" description="Pro residues" evidence="1">
    <location>
        <begin position="414"/>
        <end position="470"/>
    </location>
</feature>
<dbReference type="PROSITE" id="PS50948">
    <property type="entry name" value="PAN"/>
    <property type="match status" value="2"/>
</dbReference>
<evidence type="ECO:0000256" key="1">
    <source>
        <dbReference type="SAM" id="MobiDB-lite"/>
    </source>
</evidence>
<accession>A0A835T7L3</accession>
<sequence>MPIKIEGKLIYKTTHAAEVWTLKTSPNTVYRLAAGQPLDAQLLPIPAGNRVSLKCTPVANQPYVCGTVTEAALTMASAPVQTTGVSIKLLVMVMSLTGSCTRSGASVADVTKAFTAPGGYMDYFNDCSYGAMTYDRTAFKVVGTAVSCNAGILRCDEDTIASTAYSAAVKQLGATAVAGYTHYSYVLPTGVRDTCGWVGLAELPGTQTWYSPDNQGIFRKGTVMQEFIHNFGLYHGWRDGVEYADYSTAMGEGNSCPSAPELWRLGWATTVTPGPLNAATLTPAGAFQTFVLPATYLGPDKALLKLTPDWLGAAYTKNVYLALRGASKGDVALLDSFKDQVSVHELNKNIDNVFSARGDPRVSILRTIGEKQAVDLSAYKLLIRAASLIESGTKMVVHVCRYTSSASECKTPTPESPKPSPAPNPSPKPSPAPSPSPKPSPSPSPSPPPKPVPKPSPSPSPSPSPNPSPKPSGGRKRPPPPESEPPPEAYPPPGPEDDNDGGPGPDHSNAPPPSLDPCYDENDSSCYYAYEEDTSTTEVSGFVWGCFEYTDISGQDIKTVSNVASADACKSACASTSGCEVGVYKAGSRQCLLRSKALVSTKAGKNGYDGSVERSCLVAANNGPWQCLKNTVLPGLLLYQPFTVYSAADCAAQCYVDRYCTYFMTTVSGKCLLMDWLFVGRDYQTVSANPNTAVATTCLLIKQAGSYDSAANNYGFRTSALPSSNPGAVQWVQPPSNLYIYMNGDTSSSSGRRRVALERALPLVEQQQQLLPLSDEATEEEEEVVVAAGMQQERQQAAVHRRLRHHQV</sequence>
<proteinExistence type="predicted"/>
<feature type="domain" description="Apple" evidence="2">
    <location>
        <begin position="627"/>
        <end position="698"/>
    </location>
</feature>